<dbReference type="GO" id="GO:0003677">
    <property type="term" value="F:DNA binding"/>
    <property type="evidence" value="ECO:0007669"/>
    <property type="project" value="UniProtKB-KW"/>
</dbReference>
<dbReference type="PROSITE" id="PS50889">
    <property type="entry name" value="S4"/>
    <property type="match status" value="1"/>
</dbReference>
<dbReference type="GO" id="GO:0034605">
    <property type="term" value="P:cellular response to heat"/>
    <property type="evidence" value="ECO:0007669"/>
    <property type="project" value="InterPro"/>
</dbReference>
<feature type="compositionally biased region" description="Basic and acidic residues" evidence="5">
    <location>
        <begin position="122"/>
        <end position="136"/>
    </location>
</feature>
<dbReference type="PIRSF" id="PIRSF016821">
    <property type="entry name" value="HSP15"/>
    <property type="match status" value="1"/>
</dbReference>
<dbReference type="SMART" id="SM00363">
    <property type="entry name" value="S4"/>
    <property type="match status" value="1"/>
</dbReference>
<comment type="similarity">
    <text evidence="1">Belongs to the HSP15 family.</text>
</comment>
<dbReference type="InterPro" id="IPR025708">
    <property type="entry name" value="HSP15"/>
</dbReference>
<keyword evidence="3" id="KW-0238">DNA-binding</keyword>
<proteinExistence type="inferred from homology"/>
<keyword evidence="8" id="KW-1185">Reference proteome</keyword>
<gene>
    <name evidence="7" type="ORF">CDN99_01850</name>
</gene>
<comment type="caution">
    <text evidence="7">The sequence shown here is derived from an EMBL/GenBank/DDBJ whole genome shotgun (WGS) entry which is preliminary data.</text>
</comment>
<evidence type="ECO:0000256" key="3">
    <source>
        <dbReference type="ARBA" id="ARBA00023125"/>
    </source>
</evidence>
<dbReference type="OrthoDB" id="9797176at2"/>
<dbReference type="RefSeq" id="WP_088382405.1">
    <property type="nucleotide sequence ID" value="NZ_NIOF01000001.1"/>
</dbReference>
<dbReference type="SUPFAM" id="SSF55174">
    <property type="entry name" value="Alpha-L RNA-binding motif"/>
    <property type="match status" value="1"/>
</dbReference>
<dbReference type="InterPro" id="IPR036986">
    <property type="entry name" value="S4_RNA-bd_sf"/>
</dbReference>
<evidence type="ECO:0000313" key="7">
    <source>
        <dbReference type="EMBL" id="OWQ93257.1"/>
    </source>
</evidence>
<sequence length="142" mass="15746">MSSHASRTSPGPDGPRLDKWLWAARFFKTRALAVEEIGKGRVTVNGQAAKASREVRVGDMIRLRQGQVDREVRVAGLSNVRGPAPEAQALYEETADSIAARERAAEARRLAPEPASTIEQGRPTKQDRRRLADWDRWSASID</sequence>
<dbReference type="Pfam" id="PF01479">
    <property type="entry name" value="S4"/>
    <property type="match status" value="1"/>
</dbReference>
<evidence type="ECO:0000256" key="5">
    <source>
        <dbReference type="SAM" id="MobiDB-lite"/>
    </source>
</evidence>
<dbReference type="InterPro" id="IPR002942">
    <property type="entry name" value="S4_RNA-bd"/>
</dbReference>
<dbReference type="AlphaFoldDB" id="A0A246JKW7"/>
<accession>A0A246JKW7</accession>
<reference evidence="7 8" key="1">
    <citation type="journal article" date="2008" name="Int. J. Syst. Evol. Microbiol.">
        <title>Description of Roseateles aquatilis sp. nov. and Roseateles terrae sp. nov., in the class Betaproteobacteria, and emended description of the genus Roseateles.</title>
        <authorList>
            <person name="Gomila M."/>
            <person name="Bowien B."/>
            <person name="Falsen E."/>
            <person name="Moore E.R."/>
            <person name="Lalucat J."/>
        </authorList>
    </citation>
    <scope>NUCLEOTIDE SEQUENCE [LARGE SCALE GENOMIC DNA]</scope>
    <source>
        <strain evidence="7 8">CCUG 48205</strain>
    </source>
</reference>
<evidence type="ECO:0000313" key="8">
    <source>
        <dbReference type="Proteomes" id="UP000197468"/>
    </source>
</evidence>
<dbReference type="Proteomes" id="UP000197468">
    <property type="component" value="Unassembled WGS sequence"/>
</dbReference>
<dbReference type="EMBL" id="NIOF01000001">
    <property type="protein sequence ID" value="OWQ93257.1"/>
    <property type="molecule type" value="Genomic_DNA"/>
</dbReference>
<dbReference type="Gene3D" id="3.10.290.10">
    <property type="entry name" value="RNA-binding S4 domain"/>
    <property type="match status" value="1"/>
</dbReference>
<evidence type="ECO:0000259" key="6">
    <source>
        <dbReference type="SMART" id="SM00363"/>
    </source>
</evidence>
<organism evidence="7 8">
    <name type="scientific">Roseateles aquatilis</name>
    <dbReference type="NCBI Taxonomy" id="431061"/>
    <lineage>
        <taxon>Bacteria</taxon>
        <taxon>Pseudomonadati</taxon>
        <taxon>Pseudomonadota</taxon>
        <taxon>Betaproteobacteria</taxon>
        <taxon>Burkholderiales</taxon>
        <taxon>Sphaerotilaceae</taxon>
        <taxon>Roseateles</taxon>
    </lineage>
</organism>
<evidence type="ECO:0000256" key="4">
    <source>
        <dbReference type="PROSITE-ProRule" id="PRU00182"/>
    </source>
</evidence>
<evidence type="ECO:0000256" key="2">
    <source>
        <dbReference type="ARBA" id="ARBA00022884"/>
    </source>
</evidence>
<keyword evidence="2 4" id="KW-0694">RNA-binding</keyword>
<dbReference type="CDD" id="cd00165">
    <property type="entry name" value="S4"/>
    <property type="match status" value="1"/>
</dbReference>
<dbReference type="GO" id="GO:0003727">
    <property type="term" value="F:single-stranded RNA binding"/>
    <property type="evidence" value="ECO:0007669"/>
    <property type="project" value="InterPro"/>
</dbReference>
<feature type="region of interest" description="Disordered" evidence="5">
    <location>
        <begin position="104"/>
        <end position="142"/>
    </location>
</feature>
<evidence type="ECO:0000256" key="1">
    <source>
        <dbReference type="ARBA" id="ARBA00008396"/>
    </source>
</evidence>
<dbReference type="GO" id="GO:0043023">
    <property type="term" value="F:ribosomal large subunit binding"/>
    <property type="evidence" value="ECO:0007669"/>
    <property type="project" value="InterPro"/>
</dbReference>
<protein>
    <submittedName>
        <fullName evidence="7">RNA-binding protein</fullName>
    </submittedName>
</protein>
<feature type="domain" description="RNA-binding S4" evidence="6">
    <location>
        <begin position="15"/>
        <end position="77"/>
    </location>
</feature>
<name>A0A246JKW7_9BURK</name>